<protein>
    <submittedName>
        <fullName evidence="2">Uncharacterized protein</fullName>
    </submittedName>
</protein>
<keyword evidence="3" id="KW-1185">Reference proteome</keyword>
<accession>A0AAD7EQL6</accession>
<dbReference type="Proteomes" id="UP001218218">
    <property type="component" value="Unassembled WGS sequence"/>
</dbReference>
<name>A0AAD7EQL6_9AGAR</name>
<organism evidence="2 3">
    <name type="scientific">Mycena albidolilacea</name>
    <dbReference type="NCBI Taxonomy" id="1033008"/>
    <lineage>
        <taxon>Eukaryota</taxon>
        <taxon>Fungi</taxon>
        <taxon>Dikarya</taxon>
        <taxon>Basidiomycota</taxon>
        <taxon>Agaricomycotina</taxon>
        <taxon>Agaricomycetes</taxon>
        <taxon>Agaricomycetidae</taxon>
        <taxon>Agaricales</taxon>
        <taxon>Marasmiineae</taxon>
        <taxon>Mycenaceae</taxon>
        <taxon>Mycena</taxon>
    </lineage>
</organism>
<comment type="caution">
    <text evidence="2">The sequence shown here is derived from an EMBL/GenBank/DDBJ whole genome shotgun (WGS) entry which is preliminary data.</text>
</comment>
<reference evidence="2" key="1">
    <citation type="submission" date="2023-03" db="EMBL/GenBank/DDBJ databases">
        <title>Massive genome expansion in bonnet fungi (Mycena s.s.) driven by repeated elements and novel gene families across ecological guilds.</title>
        <authorList>
            <consortium name="Lawrence Berkeley National Laboratory"/>
            <person name="Harder C.B."/>
            <person name="Miyauchi S."/>
            <person name="Viragh M."/>
            <person name="Kuo A."/>
            <person name="Thoen E."/>
            <person name="Andreopoulos B."/>
            <person name="Lu D."/>
            <person name="Skrede I."/>
            <person name="Drula E."/>
            <person name="Henrissat B."/>
            <person name="Morin E."/>
            <person name="Kohler A."/>
            <person name="Barry K."/>
            <person name="LaButti K."/>
            <person name="Morin E."/>
            <person name="Salamov A."/>
            <person name="Lipzen A."/>
            <person name="Mereny Z."/>
            <person name="Hegedus B."/>
            <person name="Baldrian P."/>
            <person name="Stursova M."/>
            <person name="Weitz H."/>
            <person name="Taylor A."/>
            <person name="Grigoriev I.V."/>
            <person name="Nagy L.G."/>
            <person name="Martin F."/>
            <person name="Kauserud H."/>
        </authorList>
    </citation>
    <scope>NUCLEOTIDE SEQUENCE</scope>
    <source>
        <strain evidence="2">CBHHK002</strain>
    </source>
</reference>
<proteinExistence type="predicted"/>
<gene>
    <name evidence="2" type="ORF">DFH08DRAFT_962311</name>
</gene>
<sequence>MEFVEGGLIDTSTEAKRRKGNMPAHNCNNEGLLGGWHQFSRESPSTTVRHFTDRTMFNHNKTQGFIDDNMTTEEEDQVEKTRQVELNAHKLAAVEAKWAKDSEKAEKACKEKERLGAIGIEMDHTEIAKMTDPKLKDQLELHRQAGDKEVPLRSKLNRKADRLTALLAAVDRLDSTVAMPASV</sequence>
<evidence type="ECO:0000313" key="2">
    <source>
        <dbReference type="EMBL" id="KAJ7343175.1"/>
    </source>
</evidence>
<feature type="region of interest" description="Disordered" evidence="1">
    <location>
        <begin position="1"/>
        <end position="22"/>
    </location>
</feature>
<evidence type="ECO:0000256" key="1">
    <source>
        <dbReference type="SAM" id="MobiDB-lite"/>
    </source>
</evidence>
<dbReference type="AlphaFoldDB" id="A0AAD7EQL6"/>
<evidence type="ECO:0000313" key="3">
    <source>
        <dbReference type="Proteomes" id="UP001218218"/>
    </source>
</evidence>
<dbReference type="EMBL" id="JARIHO010000023">
    <property type="protein sequence ID" value="KAJ7343175.1"/>
    <property type="molecule type" value="Genomic_DNA"/>
</dbReference>